<keyword evidence="3" id="KW-1185">Reference proteome</keyword>
<organism evidence="4">
    <name type="scientific">Schistocephalus solidus</name>
    <name type="common">Tapeworm</name>
    <dbReference type="NCBI Taxonomy" id="70667"/>
    <lineage>
        <taxon>Eukaryota</taxon>
        <taxon>Metazoa</taxon>
        <taxon>Spiralia</taxon>
        <taxon>Lophotrochozoa</taxon>
        <taxon>Platyhelminthes</taxon>
        <taxon>Cestoda</taxon>
        <taxon>Eucestoda</taxon>
        <taxon>Diphyllobothriidea</taxon>
        <taxon>Diphyllobothriidae</taxon>
        <taxon>Schistocephalus</taxon>
    </lineage>
</organism>
<reference evidence="2 3" key="2">
    <citation type="submission" date="2018-11" db="EMBL/GenBank/DDBJ databases">
        <authorList>
            <consortium name="Pathogen Informatics"/>
        </authorList>
    </citation>
    <scope>NUCLEOTIDE SEQUENCE [LARGE SCALE GENOMIC DNA]</scope>
    <source>
        <strain evidence="2 3">NST_G2</strain>
    </source>
</reference>
<reference evidence="4" key="1">
    <citation type="submission" date="2016-06" db="UniProtKB">
        <authorList>
            <consortium name="WormBaseParasite"/>
        </authorList>
    </citation>
    <scope>IDENTIFICATION</scope>
</reference>
<feature type="compositionally biased region" description="Acidic residues" evidence="1">
    <location>
        <begin position="87"/>
        <end position="112"/>
    </location>
</feature>
<protein>
    <submittedName>
        <fullName evidence="4">Glycosyltransferase</fullName>
    </submittedName>
</protein>
<gene>
    <name evidence="2" type="ORF">SSLN_LOCUS13800</name>
</gene>
<feature type="region of interest" description="Disordered" evidence="1">
    <location>
        <begin position="74"/>
        <end position="112"/>
    </location>
</feature>
<sequence length="112" mass="12222">MGHGFVLVGERPELAWAAYGVAVAPPYDFLRVGRWEVRESVLPGVEAQTTQETLTWFSPPVVIVAQGVAAGKYPTSRSHRYAGGDNNGEDADNDDDNDDDEDADDDDDDDDH</sequence>
<evidence type="ECO:0000313" key="2">
    <source>
        <dbReference type="EMBL" id="VDM00186.1"/>
    </source>
</evidence>
<evidence type="ECO:0000313" key="3">
    <source>
        <dbReference type="Proteomes" id="UP000275846"/>
    </source>
</evidence>
<dbReference type="Proteomes" id="UP000275846">
    <property type="component" value="Unassembled WGS sequence"/>
</dbReference>
<dbReference type="AlphaFoldDB" id="A0A183TBF2"/>
<dbReference type="WBParaSite" id="SSLN_0001432301-mRNA-1">
    <property type="protein sequence ID" value="SSLN_0001432301-mRNA-1"/>
    <property type="gene ID" value="SSLN_0001432301"/>
</dbReference>
<name>A0A183TBF2_SCHSO</name>
<evidence type="ECO:0000313" key="4">
    <source>
        <dbReference type="WBParaSite" id="SSLN_0001432301-mRNA-1"/>
    </source>
</evidence>
<proteinExistence type="predicted"/>
<dbReference type="EMBL" id="UYSU01038385">
    <property type="protein sequence ID" value="VDM00186.1"/>
    <property type="molecule type" value="Genomic_DNA"/>
</dbReference>
<evidence type="ECO:0000256" key="1">
    <source>
        <dbReference type="SAM" id="MobiDB-lite"/>
    </source>
</evidence>
<accession>A0A183TBF2</accession>